<evidence type="ECO:0000256" key="1">
    <source>
        <dbReference type="SAM" id="Phobius"/>
    </source>
</evidence>
<proteinExistence type="predicted"/>
<comment type="caution">
    <text evidence="2">The sequence shown here is derived from an EMBL/GenBank/DDBJ whole genome shotgun (WGS) entry which is preliminary data.</text>
</comment>
<name>A0A0F9J6A7_9ZZZZ</name>
<feature type="transmembrane region" description="Helical" evidence="1">
    <location>
        <begin position="32"/>
        <end position="56"/>
    </location>
</feature>
<reference evidence="2" key="1">
    <citation type="journal article" date="2015" name="Nature">
        <title>Complex archaea that bridge the gap between prokaryotes and eukaryotes.</title>
        <authorList>
            <person name="Spang A."/>
            <person name="Saw J.H."/>
            <person name="Jorgensen S.L."/>
            <person name="Zaremba-Niedzwiedzka K."/>
            <person name="Martijn J."/>
            <person name="Lind A.E."/>
            <person name="van Eijk R."/>
            <person name="Schleper C."/>
            <person name="Guy L."/>
            <person name="Ettema T.J."/>
        </authorList>
    </citation>
    <scope>NUCLEOTIDE SEQUENCE</scope>
</reference>
<evidence type="ECO:0000313" key="2">
    <source>
        <dbReference type="EMBL" id="KKM65083.1"/>
    </source>
</evidence>
<keyword evidence="1" id="KW-0472">Membrane</keyword>
<dbReference type="EMBL" id="LAZR01010784">
    <property type="protein sequence ID" value="KKM65083.1"/>
    <property type="molecule type" value="Genomic_DNA"/>
</dbReference>
<sequence>MGALIGIVCFAGLITSIVIYFLLTVFAPPLIFSSYFVVAMLVGMLTILWGLILLLATEHLLNTIMGEEH</sequence>
<gene>
    <name evidence="2" type="ORF">LCGC14_1494870</name>
</gene>
<keyword evidence="1" id="KW-0812">Transmembrane</keyword>
<accession>A0A0F9J6A7</accession>
<keyword evidence="1" id="KW-1133">Transmembrane helix</keyword>
<protein>
    <submittedName>
        <fullName evidence="2">Uncharacterized protein</fullName>
    </submittedName>
</protein>
<feature type="transmembrane region" description="Helical" evidence="1">
    <location>
        <begin position="7"/>
        <end position="26"/>
    </location>
</feature>
<dbReference type="AlphaFoldDB" id="A0A0F9J6A7"/>
<organism evidence="2">
    <name type="scientific">marine sediment metagenome</name>
    <dbReference type="NCBI Taxonomy" id="412755"/>
    <lineage>
        <taxon>unclassified sequences</taxon>
        <taxon>metagenomes</taxon>
        <taxon>ecological metagenomes</taxon>
    </lineage>
</organism>